<dbReference type="PRINTS" id="PR00881">
    <property type="entry name" value="L7ARS6FAMILY"/>
</dbReference>
<organism evidence="4 5">
    <name type="scientific">Astathelohania contejeani</name>
    <dbReference type="NCBI Taxonomy" id="164912"/>
    <lineage>
        <taxon>Eukaryota</taxon>
        <taxon>Fungi</taxon>
        <taxon>Fungi incertae sedis</taxon>
        <taxon>Microsporidia</taxon>
        <taxon>Astathelohaniidae</taxon>
        <taxon>Astathelohania</taxon>
    </lineage>
</organism>
<protein>
    <submittedName>
        <fullName evidence="4">H/ACA ribonucleoprotein complex subunit NHP2</fullName>
    </submittedName>
</protein>
<dbReference type="GO" id="GO:1990904">
    <property type="term" value="C:ribonucleoprotein complex"/>
    <property type="evidence" value="ECO:0007669"/>
    <property type="project" value="UniProtKB-KW"/>
</dbReference>
<keyword evidence="5" id="KW-1185">Reference proteome</keyword>
<dbReference type="InterPro" id="IPR029064">
    <property type="entry name" value="Ribosomal_eL30-like_sf"/>
</dbReference>
<evidence type="ECO:0000313" key="4">
    <source>
        <dbReference type="EMBL" id="KAF7683469.1"/>
    </source>
</evidence>
<dbReference type="InterPro" id="IPR018492">
    <property type="entry name" value="Ribosomal_eL8/Nhp2"/>
</dbReference>
<dbReference type="Pfam" id="PF01248">
    <property type="entry name" value="Ribosomal_L7Ae"/>
    <property type="match status" value="1"/>
</dbReference>
<gene>
    <name evidence="4" type="primary">NHP2</name>
    <name evidence="4" type="ORF">TCON_1323</name>
</gene>
<reference evidence="4 5" key="1">
    <citation type="submission" date="2019-01" db="EMBL/GenBank/DDBJ databases">
        <title>Genomes sequencing and comparative genomics of infectious freshwater microsporidia, Cucumispora dikerogammari and Thelohania contejeani.</title>
        <authorList>
            <person name="Cormier A."/>
            <person name="Giraud I."/>
            <person name="Wattier R."/>
            <person name="Teixeira M."/>
            <person name="Grandjean F."/>
            <person name="Rigaud T."/>
            <person name="Cordaux R."/>
        </authorList>
    </citation>
    <scope>NUCLEOTIDE SEQUENCE [LARGE SCALE GENOMIC DNA]</scope>
    <source>
        <strain evidence="4">T1</strain>
        <tissue evidence="4">Spores</tissue>
    </source>
</reference>
<keyword evidence="2 4" id="KW-0687">Ribonucleoprotein</keyword>
<proteinExistence type="inferred from homology"/>
<comment type="caution">
    <text evidence="4">The sequence shown here is derived from an EMBL/GenBank/DDBJ whole genome shotgun (WGS) entry which is preliminary data.</text>
</comment>
<dbReference type="Gene3D" id="3.30.1330.30">
    <property type="match status" value="1"/>
</dbReference>
<sequence length="121" mass="13277">MLVIADPLADKKTELRIKKLLIKGKKNKSVKRGIKATLKELKRGSYGLLIIGGDVSPMDLVIHLPALCEKRNLPYVFVESKSALSVASEKGTSSVCCFIPIDKDDLGKTMSKVLKTIKYST</sequence>
<dbReference type="SUPFAM" id="SSF55315">
    <property type="entry name" value="L30e-like"/>
    <property type="match status" value="1"/>
</dbReference>
<feature type="domain" description="Ribosomal protein eL8/eL30/eS12/Gadd45" evidence="3">
    <location>
        <begin position="17"/>
        <end position="99"/>
    </location>
</feature>
<evidence type="ECO:0000259" key="3">
    <source>
        <dbReference type="Pfam" id="PF01248"/>
    </source>
</evidence>
<evidence type="ECO:0000256" key="2">
    <source>
        <dbReference type="ARBA" id="ARBA00023274"/>
    </source>
</evidence>
<dbReference type="InterPro" id="IPR050257">
    <property type="entry name" value="eL8/uL1-like"/>
</dbReference>
<accession>A0ABQ7HZ87</accession>
<name>A0ABQ7HZ87_9MICR</name>
<dbReference type="Proteomes" id="UP001516464">
    <property type="component" value="Unassembled WGS sequence"/>
</dbReference>
<evidence type="ECO:0000256" key="1">
    <source>
        <dbReference type="ARBA" id="ARBA00007337"/>
    </source>
</evidence>
<dbReference type="EMBL" id="SBIQ01000084">
    <property type="protein sequence ID" value="KAF7683469.1"/>
    <property type="molecule type" value="Genomic_DNA"/>
</dbReference>
<evidence type="ECO:0000313" key="5">
    <source>
        <dbReference type="Proteomes" id="UP001516464"/>
    </source>
</evidence>
<dbReference type="InterPro" id="IPR004038">
    <property type="entry name" value="Ribosomal_eL8/eL30/eS12/Gad45"/>
</dbReference>
<comment type="similarity">
    <text evidence="1">Belongs to the eukaryotic ribosomal protein eL8 family.</text>
</comment>
<dbReference type="PANTHER" id="PTHR23105">
    <property type="entry name" value="RIBOSOMAL PROTEIN L7AE FAMILY MEMBER"/>
    <property type="match status" value="1"/>
</dbReference>